<feature type="compositionally biased region" description="Polar residues" evidence="13">
    <location>
        <begin position="1299"/>
        <end position="1316"/>
    </location>
</feature>
<feature type="region of interest" description="Disordered" evidence="13">
    <location>
        <begin position="1328"/>
        <end position="1354"/>
    </location>
</feature>
<evidence type="ECO:0000256" key="7">
    <source>
        <dbReference type="ARBA" id="ARBA00023158"/>
    </source>
</evidence>
<dbReference type="FunFam" id="1.25.40.180:FF:000005">
    <property type="entry name" value="Ccr4-not transcription complex subunit 1 isoform"/>
    <property type="match status" value="1"/>
</dbReference>
<evidence type="ECO:0000259" key="15">
    <source>
        <dbReference type="Pfam" id="PF12842"/>
    </source>
</evidence>
<evidence type="ECO:0000256" key="1">
    <source>
        <dbReference type="ARBA" id="ARBA00004123"/>
    </source>
</evidence>
<dbReference type="Pfam" id="PF16417">
    <property type="entry name" value="CNOT1_TTP_bind"/>
    <property type="match status" value="1"/>
</dbReference>
<evidence type="ECO:0000256" key="9">
    <source>
        <dbReference type="ARBA" id="ARBA00023242"/>
    </source>
</evidence>
<protein>
    <recommendedName>
        <fullName evidence="12">CCR4-NOT transcription complex subunit 1</fullName>
    </recommendedName>
    <alternativeName>
        <fullName evidence="11">CCR4-associated factor 1</fullName>
    </alternativeName>
</protein>
<keyword evidence="9" id="KW-0539">Nucleus</keyword>
<dbReference type="InterPro" id="IPR040398">
    <property type="entry name" value="Not1"/>
</dbReference>
<dbReference type="Gene3D" id="1.25.40.790">
    <property type="match status" value="1"/>
</dbReference>
<evidence type="ECO:0000259" key="14">
    <source>
        <dbReference type="Pfam" id="PF04054"/>
    </source>
</evidence>
<dbReference type="Pfam" id="PF22940">
    <property type="entry name" value="CNOT1_1st"/>
    <property type="match status" value="1"/>
</dbReference>
<dbReference type="Gene3D" id="1.25.40.800">
    <property type="match status" value="1"/>
</dbReference>
<feature type="domain" description="CCR4-NOT transcription complex subunit 1 CAF1-binding" evidence="16">
    <location>
        <begin position="1062"/>
        <end position="1283"/>
    </location>
</feature>
<evidence type="ECO:0000313" key="21">
    <source>
        <dbReference type="EMBL" id="KAK6628892.1"/>
    </source>
</evidence>
<dbReference type="GO" id="GO:0005634">
    <property type="term" value="C:nucleus"/>
    <property type="evidence" value="ECO:0007669"/>
    <property type="project" value="UniProtKB-SubCell"/>
</dbReference>
<dbReference type="PANTHER" id="PTHR13162:SF8">
    <property type="entry name" value="CCR4-NOT TRANSCRIPTION COMPLEX SUBUNIT 1"/>
    <property type="match status" value="1"/>
</dbReference>
<dbReference type="InterPro" id="IPR055104">
    <property type="entry name" value="CNOT1_1st"/>
</dbReference>
<dbReference type="GO" id="GO:0030015">
    <property type="term" value="C:CCR4-NOT core complex"/>
    <property type="evidence" value="ECO:0007669"/>
    <property type="project" value="InterPro"/>
</dbReference>
<gene>
    <name evidence="21" type="ORF">RUM43_002709</name>
</gene>
<proteinExistence type="inferred from homology"/>
<evidence type="ECO:0000256" key="3">
    <source>
        <dbReference type="ARBA" id="ARBA00022490"/>
    </source>
</evidence>
<evidence type="ECO:0000256" key="10">
    <source>
        <dbReference type="ARBA" id="ARBA00025717"/>
    </source>
</evidence>
<dbReference type="FunFam" id="1.25.40.800:FF:000001">
    <property type="entry name" value="CCR4-NOT transcription complex subunit 1"/>
    <property type="match status" value="1"/>
</dbReference>
<dbReference type="Pfam" id="PF16415">
    <property type="entry name" value="CNOT1_CAF1_bind"/>
    <property type="match status" value="1"/>
</dbReference>
<dbReference type="Pfam" id="PF04054">
    <property type="entry name" value="Not1"/>
    <property type="match status" value="1"/>
</dbReference>
<feature type="region of interest" description="Disordered" evidence="13">
    <location>
        <begin position="1291"/>
        <end position="1316"/>
    </location>
</feature>
<name>A0AAN8PEB5_POLSC</name>
<dbReference type="Gene3D" id="1.25.40.180">
    <property type="match status" value="1"/>
</dbReference>
<feature type="domain" description="CCR4-Not complex component Not1 C-terminal" evidence="14">
    <location>
        <begin position="2021"/>
        <end position="2380"/>
    </location>
</feature>
<dbReference type="Pfam" id="PF12842">
    <property type="entry name" value="DUF3819"/>
    <property type="match status" value="1"/>
</dbReference>
<feature type="domain" description="CCR4-NOT transcription complex subunit 1" evidence="15">
    <location>
        <begin position="1385"/>
        <end position="1532"/>
    </location>
</feature>
<dbReference type="PANTHER" id="PTHR13162">
    <property type="entry name" value="CCR4-NOT TRANSCRIPTION COMPLEX"/>
    <property type="match status" value="1"/>
</dbReference>
<comment type="subcellular location">
    <subcellularLocation>
        <location evidence="2">Cytoplasm</location>
    </subcellularLocation>
    <subcellularLocation>
        <location evidence="1">Nucleus</location>
    </subcellularLocation>
</comment>
<dbReference type="EMBL" id="JAWJWE010000036">
    <property type="protein sequence ID" value="KAK6628892.1"/>
    <property type="molecule type" value="Genomic_DNA"/>
</dbReference>
<keyword evidence="7" id="KW-0943">RNA-mediated gene silencing</keyword>
<dbReference type="InterPro" id="IPR055454">
    <property type="entry name" value="CNOT1-like_NOT1_connector"/>
</dbReference>
<evidence type="ECO:0000256" key="13">
    <source>
        <dbReference type="SAM" id="MobiDB-lite"/>
    </source>
</evidence>
<keyword evidence="8" id="KW-0804">Transcription</keyword>
<evidence type="ECO:0000259" key="17">
    <source>
        <dbReference type="Pfam" id="PF16417"/>
    </source>
</evidence>
<comment type="caution">
    <text evidence="21">The sequence shown here is derived from an EMBL/GenBank/DDBJ whole genome shotgun (WGS) entry which is preliminary data.</text>
</comment>
<dbReference type="FunFam" id="1.25.40.790:FF:000001">
    <property type="entry name" value="Ccr4-not transcription complex subunit 1 isoform"/>
    <property type="match status" value="1"/>
</dbReference>
<feature type="domain" description="CCR4-NOT transcription complex subunit 1-like NOT1 connector" evidence="20">
    <location>
        <begin position="1693"/>
        <end position="1836"/>
    </location>
</feature>
<evidence type="ECO:0000313" key="22">
    <source>
        <dbReference type="Proteomes" id="UP001372834"/>
    </source>
</evidence>
<keyword evidence="5" id="KW-0810">Translation regulation</keyword>
<evidence type="ECO:0000256" key="6">
    <source>
        <dbReference type="ARBA" id="ARBA00023015"/>
    </source>
</evidence>
<evidence type="ECO:0000259" key="19">
    <source>
        <dbReference type="Pfam" id="PF22940"/>
    </source>
</evidence>
<keyword evidence="4" id="KW-0678">Repressor</keyword>
<sequence>MNLDPLSFTLSQISYLVANLSKKNLKQSTQELTNLVLSHGLEADRHLLRCLFSHIDLSIEGSKKNNGNSKDCLQIQLLIQECANLISKPTLISHVCFAVDNPLHHQKTLKPSPYFFGQLRKILRLTPVQEVVFGLALVHSSNPEFQKLSVQFTRQKLPDLIGSYIDAESSSSRQQEGGLHDTTPEVLHLILTSLTEDKFSISVETKTVFWKRLQRDFPREHVPVILAPLLYPNRPDLPMDKVNQETTIMASNLLENSLPDLIMEMGYSFCSSVEECKNNMVNFNARDLPPATVARVITMMVRSHTGLGDQIGLQSLQNPPNFWGNEKGDKTTNELNHPTTWNIENFIQAVKELSPNLPWADVVSELDNPDFLIKDRQGFNLLFSGLRLIFGVPFQPFPIELFYRKWKNIDGQYSLIMQILKNPETFSFADYPYHSVTVDILKATPESDNKEITTWRSLDLIEILLYLSDRGLYSQVQELFKFPVHHCPDVLVLGLLQIQPPLTVLRQELLTNLMPIFLGNHPNSAIILHHAWHCVNISIKPIIMHSMAEWYLRGDNDQTRLSRILDVAQDLKALSLLLNAQSFPFVIDLACLASRRGYLKLDKWLTDKSGEHGEPFVSACVKFLQRRCPRIMGTVKEDNIPKAAQLPHETLATILAVLQVCARNVSQELSDAILTMVGNCSLLLNNSRQPPPGVLRHRGLDQAFNPFPTPPVDPITNLGTSLAGMGIGMAPPSSSAFNLPASLGSLVSTPGSPSRLIGTGPSQSPYPMIPLGSALQHPVGAPQVLPQGASLVNVNTIGALARIPQPGVEKSQTPSLFGDMSQTVSKEVEEEANSYFQRIYNHPPHPTLTIEEVLEMLKKFMESQNKREREVFNCMLKNLFEEYRFFPQYPDKELHITAQLFGGIIERGLVTNCMVLGLALRFVLDALRKPYGSKMYFFGIAALDRFKFRLKEYHKYCEHVANIPHFSDFPAHLIEYVEYGLQSQEPPNRPQGQVLPSAITAILQQSLGQTTTIYKTMTTTTLTTTTTISKVTTTSSLPPRPSIANATNIDTLLVATEKEEKMTAPPDAMQDKVAFIFNNLSQLNLQTKCDELRELVTEEYWPWMSQYLVMKRASIELNFHVLYSNFLDVLKIPEVNRMVLRETYRNIKVLLRSDKGIANFSDRSLLKNLGHWLGMLTLGRNQPILFVDIDVKSLLVEAYHKGQQELLYVVPFVAKVLESCAKSKIFKPTNPWTMAIMNLLAELHCEPDLKLNLKFEIEVLCKNLDIDVKKLKPSGYLKDPKQLELLEHQLSHPSKKENQQTATPQLPSQQGSQSNILSSADEITKATTVAPATSVAPTTTTPMSSIPPGPPEPRFNYMDLNVSSVSNLTPHITINSQLQLFQAHPHLKQLVVSAVERAVQDWIHPVVERSIKIAVSTCEYVVKQDFAVDPDESRMRIAAHHMVRNLTAGMAMITCRDHMITSISANLKTAFANALQGATPQQRELADSVATSIAEDNMELACAFIQKAAIEKAIPEIDKRLLSEYELRKLARNEGRRYCDSQVLTYQAERMPEQIRLKVGGVNNQRMVVYDFFARNIPGFLPLTDRDTALFIPKPVSMEVGDNSKKHICLVKKLYHPYKNALENSHMLCYPSLEEFLTCSYKNEVFECLKNPKNHKQILQFIQFIKQESHAVTAFPTSNPTQIAYQNDEIGPLYDKLASELDLCFQNALATPGIIAAANPQMAAMHSLREALLIAKRSRDPTSALALLQKAVEGLLDGVSQMSTVDPDLTLRFREAYLRILKGLQDPRMYGMQWTNKHITRCLLECREEWRCNLEAVDCLIRSGLVNVNQLNNLLEAMRATHDPTTLTDLTPPGPLSHIHSGIVQVRQREYDDPQGFPEKTDFLLRDWVHVYCSTRDLGKSFNMFIHQMNYHGILKTDELITKFFRISTQLCVDMCYRTLSEIPNSPSLVRAKCFRTFDAFGKLIALLVKHSGDSGNNSTKMNLLNKILGIVTGCLLLDHEVRGTEFHHLPYQRIYIILFLELNQPEPLLEAINFQVLTSYCHVMHLIRPTKAPGFAYAWLELISHRVFIGRILALTPQQKGWNMYSQLLIDLFKFLAPFLRNAEMAKPVTMLYKGTLRVLLVLLHDFPEFLCDYHYAFCDVIPSNCIQMRNLILSAYPRNMRLPDPFTPNLRVEVLSEITVPPKIVSNYASMITPISFKKDLDSYLKQRAPVTFLSDLRSNLQISNEPGMSYNIPLMNALVLYVGTQAIQHIRSKGLTPNMSTIASSAHMDIFQNLGVDLDTEGRYLFLNAIANQLRYPNIHTHYFSCTLLYLFAESNTESIQEQITRVLLERLIVNRPHPWGLLITFIELIKNPSYKFWNHEFVHCAPEIEKLFESVARSCMVPKQVNQQQENDIGEALAV</sequence>
<comment type="similarity">
    <text evidence="10">Belongs to the CNOT1 family.</text>
</comment>
<evidence type="ECO:0000256" key="2">
    <source>
        <dbReference type="ARBA" id="ARBA00004496"/>
    </source>
</evidence>
<dbReference type="CDD" id="cd20710">
    <property type="entry name" value="NOT1_connector"/>
    <property type="match status" value="1"/>
</dbReference>
<dbReference type="InterPro" id="IPR024557">
    <property type="entry name" value="CNOT1_dom_4"/>
</dbReference>
<dbReference type="Proteomes" id="UP001372834">
    <property type="component" value="Unassembled WGS sequence"/>
</dbReference>
<evidence type="ECO:0000256" key="5">
    <source>
        <dbReference type="ARBA" id="ARBA00022845"/>
    </source>
</evidence>
<dbReference type="FunFam" id="1.25.40.840:FF:000001">
    <property type="entry name" value="Ccr4-not transcription complex subunit 1 isoform"/>
    <property type="match status" value="1"/>
</dbReference>
<dbReference type="Pfam" id="PF16418">
    <property type="entry name" value="CNOT1_HEAT"/>
    <property type="match status" value="1"/>
</dbReference>
<dbReference type="Gene3D" id="1.25.40.840">
    <property type="entry name" value="CCR4-NOT transcription complex subunit 1 TTP binding domain"/>
    <property type="match status" value="1"/>
</dbReference>
<dbReference type="GO" id="GO:0000932">
    <property type="term" value="C:P-body"/>
    <property type="evidence" value="ECO:0007669"/>
    <property type="project" value="TreeGrafter"/>
</dbReference>
<reference evidence="21 22" key="1">
    <citation type="submission" date="2023-10" db="EMBL/GenBank/DDBJ databases">
        <title>Genomes of two closely related lineages of the louse Polyplax serrata with different host specificities.</title>
        <authorList>
            <person name="Martinu J."/>
            <person name="Tarabai H."/>
            <person name="Stefka J."/>
            <person name="Hypsa V."/>
        </authorList>
    </citation>
    <scope>NUCLEOTIDE SEQUENCE [LARGE SCALE GENOMIC DNA]</scope>
    <source>
        <strain evidence="21">HR10_N</strain>
    </source>
</reference>
<evidence type="ECO:0000256" key="4">
    <source>
        <dbReference type="ARBA" id="ARBA00022491"/>
    </source>
</evidence>
<feature type="domain" description="CCR4-NOT transcription complex subunit 1 HEAT repeat" evidence="18">
    <location>
        <begin position="507"/>
        <end position="659"/>
    </location>
</feature>
<dbReference type="GO" id="GO:0000288">
    <property type="term" value="P:nuclear-transcribed mRNA catabolic process, deadenylation-dependent decay"/>
    <property type="evidence" value="ECO:0007669"/>
    <property type="project" value="TreeGrafter"/>
</dbReference>
<dbReference type="GO" id="GO:0060090">
    <property type="term" value="F:molecular adaptor activity"/>
    <property type="evidence" value="ECO:0007669"/>
    <property type="project" value="TreeGrafter"/>
</dbReference>
<dbReference type="GO" id="GO:0017148">
    <property type="term" value="P:negative regulation of translation"/>
    <property type="evidence" value="ECO:0007669"/>
    <property type="project" value="InterPro"/>
</dbReference>
<accession>A0AAN8PEB5</accession>
<dbReference type="InterPro" id="IPR007196">
    <property type="entry name" value="CCR4-Not_Not1_C"/>
</dbReference>
<evidence type="ECO:0000259" key="16">
    <source>
        <dbReference type="Pfam" id="PF16415"/>
    </source>
</evidence>
<keyword evidence="6" id="KW-0805">Transcription regulation</keyword>
<feature type="compositionally biased region" description="Low complexity" evidence="13">
    <location>
        <begin position="1328"/>
        <end position="1344"/>
    </location>
</feature>
<keyword evidence="3" id="KW-0963">Cytoplasm</keyword>
<dbReference type="InterPro" id="IPR032194">
    <property type="entry name" value="CNOT1_HEAT"/>
</dbReference>
<dbReference type="Pfam" id="PF23590">
    <property type="entry name" value="NOT1_connector"/>
    <property type="match status" value="1"/>
</dbReference>
<feature type="domain" description="CCR4-NOT transcription complex subunit 1 TTP binding" evidence="17">
    <location>
        <begin position="811"/>
        <end position="988"/>
    </location>
</feature>
<evidence type="ECO:0000256" key="11">
    <source>
        <dbReference type="ARBA" id="ARBA00032531"/>
    </source>
</evidence>
<dbReference type="InterPro" id="IPR032191">
    <property type="entry name" value="CNOT1_CAF1_bind"/>
</dbReference>
<evidence type="ECO:0000256" key="8">
    <source>
        <dbReference type="ARBA" id="ARBA00023163"/>
    </source>
</evidence>
<evidence type="ECO:0000259" key="18">
    <source>
        <dbReference type="Pfam" id="PF16418"/>
    </source>
</evidence>
<evidence type="ECO:0000259" key="20">
    <source>
        <dbReference type="Pfam" id="PF23590"/>
    </source>
</evidence>
<evidence type="ECO:0000256" key="12">
    <source>
        <dbReference type="ARBA" id="ARBA00071432"/>
    </source>
</evidence>
<organism evidence="21 22">
    <name type="scientific">Polyplax serrata</name>
    <name type="common">Common mouse louse</name>
    <dbReference type="NCBI Taxonomy" id="468196"/>
    <lineage>
        <taxon>Eukaryota</taxon>
        <taxon>Metazoa</taxon>
        <taxon>Ecdysozoa</taxon>
        <taxon>Arthropoda</taxon>
        <taxon>Hexapoda</taxon>
        <taxon>Insecta</taxon>
        <taxon>Pterygota</taxon>
        <taxon>Neoptera</taxon>
        <taxon>Paraneoptera</taxon>
        <taxon>Psocodea</taxon>
        <taxon>Troctomorpha</taxon>
        <taxon>Phthiraptera</taxon>
        <taxon>Anoplura</taxon>
        <taxon>Polyplacidae</taxon>
        <taxon>Polyplax</taxon>
    </lineage>
</organism>
<dbReference type="InterPro" id="IPR032193">
    <property type="entry name" value="CNOT1_TTP_bind"/>
</dbReference>
<feature type="domain" description="CCR4-NOT transcription complex subunit 1 N-terminal" evidence="19">
    <location>
        <begin position="28"/>
        <end position="230"/>
    </location>
</feature>
<dbReference type="GO" id="GO:0031047">
    <property type="term" value="P:regulatory ncRNA-mediated gene silencing"/>
    <property type="evidence" value="ECO:0007669"/>
    <property type="project" value="UniProtKB-KW"/>
</dbReference>
<dbReference type="InterPro" id="IPR038535">
    <property type="entry name" value="CNOT1_TTP_bind_sf"/>
</dbReference>